<protein>
    <submittedName>
        <fullName evidence="2">Uncharacterized protein</fullName>
    </submittedName>
</protein>
<evidence type="ECO:0000313" key="3">
    <source>
        <dbReference type="EMBL" id="MBB2195053.1"/>
    </source>
</evidence>
<evidence type="ECO:0000313" key="2">
    <source>
        <dbReference type="EMBL" id="MBB2165945.1"/>
    </source>
</evidence>
<gene>
    <name evidence="3" type="ORF">HLH25_15730</name>
    <name evidence="2" type="ORF">HLH26_15665</name>
</gene>
<comment type="caution">
    <text evidence="2">The sequence shown here is derived from an EMBL/GenBank/DDBJ whole genome shotgun (WGS) entry which is preliminary data.</text>
</comment>
<evidence type="ECO:0000256" key="1">
    <source>
        <dbReference type="SAM" id="Phobius"/>
    </source>
</evidence>
<dbReference type="EMBL" id="JABEQN010000022">
    <property type="protein sequence ID" value="MBB2195053.1"/>
    <property type="molecule type" value="Genomic_DNA"/>
</dbReference>
<dbReference type="Proteomes" id="UP000561077">
    <property type="component" value="Unassembled WGS sequence"/>
</dbReference>
<keyword evidence="1" id="KW-0472">Membrane</keyword>
<name>A0A7W4NWX1_9PROT</name>
<keyword evidence="1" id="KW-0812">Transmembrane</keyword>
<proteinExistence type="predicted"/>
<dbReference type="Proteomes" id="UP000540490">
    <property type="component" value="Unassembled WGS sequence"/>
</dbReference>
<dbReference type="EMBL" id="JABEQO010000022">
    <property type="protein sequence ID" value="MBB2165945.1"/>
    <property type="molecule type" value="Genomic_DNA"/>
</dbReference>
<reference evidence="4 5" key="1">
    <citation type="submission" date="2020-04" db="EMBL/GenBank/DDBJ databases">
        <title>Description of novel Gluconacetobacter.</title>
        <authorList>
            <person name="Sombolestani A."/>
        </authorList>
    </citation>
    <scope>NUCLEOTIDE SEQUENCE [LARGE SCALE GENOMIC DNA]</scope>
    <source>
        <strain evidence="3 4">LMG 1728</strain>
        <strain evidence="2 5">LMG 1731</strain>
    </source>
</reference>
<sequence length="81" mass="8944">MIETIVETIVIVTIVTASALYWVRRLVPASHGIFWRTSADMLRVIHAPRPLRDRAARRARQTEKRPTGCGACTKCGGGGCH</sequence>
<dbReference type="AlphaFoldDB" id="A0A7W4NWX1"/>
<keyword evidence="4" id="KW-1185">Reference proteome</keyword>
<evidence type="ECO:0000313" key="4">
    <source>
        <dbReference type="Proteomes" id="UP000540490"/>
    </source>
</evidence>
<evidence type="ECO:0000313" key="5">
    <source>
        <dbReference type="Proteomes" id="UP000561077"/>
    </source>
</evidence>
<dbReference type="Pfam" id="PF20228">
    <property type="entry name" value="DUF6587"/>
    <property type="match status" value="1"/>
</dbReference>
<organism evidence="2 5">
    <name type="scientific">Gluconacetobacter dulcium</name>
    <dbReference type="NCBI Taxonomy" id="2729096"/>
    <lineage>
        <taxon>Bacteria</taxon>
        <taxon>Pseudomonadati</taxon>
        <taxon>Pseudomonadota</taxon>
        <taxon>Alphaproteobacteria</taxon>
        <taxon>Acetobacterales</taxon>
        <taxon>Acetobacteraceae</taxon>
        <taxon>Gluconacetobacter</taxon>
    </lineage>
</organism>
<dbReference type="RefSeq" id="WP_182974964.1">
    <property type="nucleotide sequence ID" value="NZ_JABEQN010000022.1"/>
</dbReference>
<keyword evidence="1" id="KW-1133">Transmembrane helix</keyword>
<accession>A0A7W4NWX1</accession>
<dbReference type="InterPro" id="IPR046494">
    <property type="entry name" value="DUF6587"/>
</dbReference>
<feature type="transmembrane region" description="Helical" evidence="1">
    <location>
        <begin position="6"/>
        <end position="23"/>
    </location>
</feature>